<keyword evidence="1" id="KW-1133">Transmembrane helix</keyword>
<dbReference type="Proteomes" id="UP001589607">
    <property type="component" value="Unassembled WGS sequence"/>
</dbReference>
<organism evidence="2 3">
    <name type="scientific">Flavobacterium jumunjinense</name>
    <dbReference type="NCBI Taxonomy" id="998845"/>
    <lineage>
        <taxon>Bacteria</taxon>
        <taxon>Pseudomonadati</taxon>
        <taxon>Bacteroidota</taxon>
        <taxon>Flavobacteriia</taxon>
        <taxon>Flavobacteriales</taxon>
        <taxon>Flavobacteriaceae</taxon>
        <taxon>Flavobacterium</taxon>
    </lineage>
</organism>
<evidence type="ECO:0000313" key="2">
    <source>
        <dbReference type="EMBL" id="MFB9096314.1"/>
    </source>
</evidence>
<name>A0ABV5GLU8_9FLAO</name>
<dbReference type="RefSeq" id="WP_236455439.1">
    <property type="nucleotide sequence ID" value="NZ_CBCSGE010000022.1"/>
</dbReference>
<sequence length="220" mass="24673">MKESLKYFAKLSSTAAFSWLKINVLGTISTIIVFIVALIFIGKDIDAGHSGHVSAIPFIGLMFVTKPLSSILFVLIVVSPGFIFALGNKYIIGKLINKILKDKSEGYIEPFIDKILSKFQEKQPYLIRKGADASMVKLKLMNQVKTESDNKWMKRIVTFGLQKISLNDVDFSSDTISFSEIIKNKLVTALYDISEPSRNSILIVLGLQWFFLLVIIFSPI</sequence>
<keyword evidence="1" id="KW-0472">Membrane</keyword>
<keyword evidence="3" id="KW-1185">Reference proteome</keyword>
<feature type="transmembrane region" description="Helical" evidence="1">
    <location>
        <begin position="200"/>
        <end position="218"/>
    </location>
</feature>
<feature type="transmembrane region" description="Helical" evidence="1">
    <location>
        <begin position="71"/>
        <end position="91"/>
    </location>
</feature>
<reference evidence="2 3" key="1">
    <citation type="submission" date="2024-09" db="EMBL/GenBank/DDBJ databases">
        <authorList>
            <person name="Sun Q."/>
            <person name="Mori K."/>
        </authorList>
    </citation>
    <scope>NUCLEOTIDE SEQUENCE [LARGE SCALE GENOMIC DNA]</scope>
    <source>
        <strain evidence="2 3">CECT 7955</strain>
    </source>
</reference>
<dbReference type="EMBL" id="JBHMEY010000015">
    <property type="protein sequence ID" value="MFB9096314.1"/>
    <property type="molecule type" value="Genomic_DNA"/>
</dbReference>
<evidence type="ECO:0008006" key="4">
    <source>
        <dbReference type="Google" id="ProtNLM"/>
    </source>
</evidence>
<proteinExistence type="predicted"/>
<evidence type="ECO:0000313" key="3">
    <source>
        <dbReference type="Proteomes" id="UP001589607"/>
    </source>
</evidence>
<gene>
    <name evidence="2" type="ORF">ACFFVF_07290</name>
</gene>
<protein>
    <recommendedName>
        <fullName evidence="4">Type II secretion system protein GspF domain-containing protein</fullName>
    </recommendedName>
</protein>
<accession>A0ABV5GLU8</accession>
<feature type="transmembrane region" description="Helical" evidence="1">
    <location>
        <begin position="20"/>
        <end position="41"/>
    </location>
</feature>
<evidence type="ECO:0000256" key="1">
    <source>
        <dbReference type="SAM" id="Phobius"/>
    </source>
</evidence>
<keyword evidence="1" id="KW-0812">Transmembrane</keyword>
<comment type="caution">
    <text evidence="2">The sequence shown here is derived from an EMBL/GenBank/DDBJ whole genome shotgun (WGS) entry which is preliminary data.</text>
</comment>